<feature type="region of interest" description="Disordered" evidence="1">
    <location>
        <begin position="33"/>
        <end position="59"/>
    </location>
</feature>
<organism evidence="2 3">
    <name type="scientific">Ophiostoma piceae (strain UAMH 11346)</name>
    <name type="common">Sap stain fungus</name>
    <dbReference type="NCBI Taxonomy" id="1262450"/>
    <lineage>
        <taxon>Eukaryota</taxon>
        <taxon>Fungi</taxon>
        <taxon>Dikarya</taxon>
        <taxon>Ascomycota</taxon>
        <taxon>Pezizomycotina</taxon>
        <taxon>Sordariomycetes</taxon>
        <taxon>Sordariomycetidae</taxon>
        <taxon>Ophiostomatales</taxon>
        <taxon>Ophiostomataceae</taxon>
        <taxon>Ophiostoma</taxon>
    </lineage>
</organism>
<reference evidence="2 3" key="1">
    <citation type="journal article" date="2013" name="BMC Genomics">
        <title>The genome and transcriptome of the pine saprophyte Ophiostoma piceae, and a comparison with the bark beetle-associated pine pathogen Grosmannia clavigera.</title>
        <authorList>
            <person name="Haridas S."/>
            <person name="Wang Y."/>
            <person name="Lim L."/>
            <person name="Massoumi Alamouti S."/>
            <person name="Jackman S."/>
            <person name="Docking R."/>
            <person name="Robertson G."/>
            <person name="Birol I."/>
            <person name="Bohlmann J."/>
            <person name="Breuil C."/>
        </authorList>
    </citation>
    <scope>NUCLEOTIDE SEQUENCE [LARGE SCALE GENOMIC DNA]</scope>
    <source>
        <strain evidence="2 3">UAMH 11346</strain>
    </source>
</reference>
<keyword evidence="3" id="KW-1185">Reference proteome</keyword>
<protein>
    <submittedName>
        <fullName evidence="2">Extracellular metalloproteinase 3</fullName>
    </submittedName>
</protein>
<evidence type="ECO:0000256" key="1">
    <source>
        <dbReference type="SAM" id="MobiDB-lite"/>
    </source>
</evidence>
<evidence type="ECO:0000313" key="2">
    <source>
        <dbReference type="EMBL" id="EPE02965.1"/>
    </source>
</evidence>
<dbReference type="eggNOG" id="ENOG502SFY9">
    <property type="taxonomic scope" value="Eukaryota"/>
</dbReference>
<dbReference type="EMBL" id="KE148172">
    <property type="protein sequence ID" value="EPE02965.1"/>
    <property type="molecule type" value="Genomic_DNA"/>
</dbReference>
<feature type="compositionally biased region" description="Polar residues" evidence="1">
    <location>
        <begin position="37"/>
        <end position="49"/>
    </location>
</feature>
<dbReference type="Proteomes" id="UP000016923">
    <property type="component" value="Unassembled WGS sequence"/>
</dbReference>
<dbReference type="HOGENOM" id="CLU_2146598_0_0_1"/>
<name>S3CQP6_OPHP1</name>
<dbReference type="AlphaFoldDB" id="S3CQP6"/>
<sequence>MKPFTARRGPIELVPVQHTIHYTSTIRPASIFHDTRSAQPTNTHSTNTAKMPLTDCLEPPLTPEERKIVKAYGGWTYFMHSMGLKPTSSEDEAEGKAILEAFVAGDEDGDEE</sequence>
<gene>
    <name evidence="2" type="ORF">F503_08842</name>
</gene>
<dbReference type="OrthoDB" id="4232400at2759"/>
<proteinExistence type="predicted"/>
<accession>S3CQP6</accession>
<evidence type="ECO:0000313" key="3">
    <source>
        <dbReference type="Proteomes" id="UP000016923"/>
    </source>
</evidence>
<dbReference type="VEuPathDB" id="FungiDB:F503_08842"/>